<dbReference type="InterPro" id="IPR013083">
    <property type="entry name" value="Znf_RING/FYVE/PHD"/>
</dbReference>
<accession>A0A8X8YTV0</accession>
<proteinExistence type="predicted"/>
<name>A0A8X8YTV0_SALSN</name>
<protein>
    <recommendedName>
        <fullName evidence="3">RING-type domain-containing protein</fullName>
    </recommendedName>
</protein>
<dbReference type="EMBL" id="PNBA02000001">
    <property type="protein sequence ID" value="KAG6436171.1"/>
    <property type="molecule type" value="Genomic_DNA"/>
</dbReference>
<evidence type="ECO:0000313" key="1">
    <source>
        <dbReference type="EMBL" id="KAG6436171.1"/>
    </source>
</evidence>
<reference evidence="1" key="1">
    <citation type="submission" date="2018-01" db="EMBL/GenBank/DDBJ databases">
        <authorList>
            <person name="Mao J.F."/>
        </authorList>
    </citation>
    <scope>NUCLEOTIDE SEQUENCE</scope>
    <source>
        <strain evidence="1">Huo1</strain>
        <tissue evidence="1">Leaf</tissue>
    </source>
</reference>
<dbReference type="SUPFAM" id="SSF57850">
    <property type="entry name" value="RING/U-box"/>
    <property type="match status" value="1"/>
</dbReference>
<reference evidence="1" key="2">
    <citation type="submission" date="2020-08" db="EMBL/GenBank/DDBJ databases">
        <title>Plant Genome Project.</title>
        <authorList>
            <person name="Zhang R.-G."/>
        </authorList>
    </citation>
    <scope>NUCLEOTIDE SEQUENCE</scope>
    <source>
        <strain evidence="1">Huo1</strain>
        <tissue evidence="1">Leaf</tissue>
    </source>
</reference>
<gene>
    <name evidence="1" type="ORF">SASPL_101056</name>
</gene>
<dbReference type="Gene3D" id="3.30.40.10">
    <property type="entry name" value="Zinc/RING finger domain, C3HC4 (zinc finger)"/>
    <property type="match status" value="1"/>
</dbReference>
<evidence type="ECO:0008006" key="3">
    <source>
        <dbReference type="Google" id="ProtNLM"/>
    </source>
</evidence>
<keyword evidence="2" id="KW-1185">Reference proteome</keyword>
<organism evidence="1">
    <name type="scientific">Salvia splendens</name>
    <name type="common">Scarlet sage</name>
    <dbReference type="NCBI Taxonomy" id="180675"/>
    <lineage>
        <taxon>Eukaryota</taxon>
        <taxon>Viridiplantae</taxon>
        <taxon>Streptophyta</taxon>
        <taxon>Embryophyta</taxon>
        <taxon>Tracheophyta</taxon>
        <taxon>Spermatophyta</taxon>
        <taxon>Magnoliopsida</taxon>
        <taxon>eudicotyledons</taxon>
        <taxon>Gunneridae</taxon>
        <taxon>Pentapetalae</taxon>
        <taxon>asterids</taxon>
        <taxon>lamiids</taxon>
        <taxon>Lamiales</taxon>
        <taxon>Lamiaceae</taxon>
        <taxon>Nepetoideae</taxon>
        <taxon>Mentheae</taxon>
        <taxon>Salviinae</taxon>
        <taxon>Salvia</taxon>
        <taxon>Salvia subgen. Calosphace</taxon>
        <taxon>core Calosphace</taxon>
    </lineage>
</organism>
<dbReference type="AlphaFoldDB" id="A0A8X8YTV0"/>
<comment type="caution">
    <text evidence="1">The sequence shown here is derived from an EMBL/GenBank/DDBJ whole genome shotgun (WGS) entry which is preliminary data.</text>
</comment>
<evidence type="ECO:0000313" key="2">
    <source>
        <dbReference type="Proteomes" id="UP000298416"/>
    </source>
</evidence>
<dbReference type="Proteomes" id="UP000298416">
    <property type="component" value="Unassembled WGS sequence"/>
</dbReference>
<sequence length="135" mass="15591">MTWVAWVHVTRQWSSKQKKVAALLDRVIDLSKEFTAAEASRSNNPKEACVICLEDSNINQIFSIDDCILVLTFPCRCGNEFCFTCGAEWKKKKATCFCPLWDEENIPEDDFDSDEEDEDAYFDSDPVQMDIRLDF</sequence>